<gene>
    <name evidence="2" type="ORF">POSPLADRAFT_1061876</name>
</gene>
<dbReference type="EMBL" id="KZ110609">
    <property type="protein sequence ID" value="OSX57177.1"/>
    <property type="molecule type" value="Genomic_DNA"/>
</dbReference>
<dbReference type="PANTHER" id="PTHR33266:SF1">
    <property type="entry name" value="F-BOX DOMAIN-CONTAINING PROTEIN"/>
    <property type="match status" value="1"/>
</dbReference>
<sequence length="898" mass="101311">MSINDSFLEEPTNVKDADFGTINAQVLETAVYCGLTPELFQSKPLLAGIFLLASLAERHVINSGFISQSQSIRTLRTNPELLELLADAFSKGDFSSIYDLPLLQEKVTPADGGQSVITAEELEQVVRDAWTNEYIGDAHLVLLENVKDMCATCEEPYTNSVPILQSSGSGKSRTVDELAKIVFVIPLNIREEMQGEYSYPPADKSIYAYLVGTPYTKYNDVRAAYLVFFKRMFAAIRAEIEHYLPAFRTMEQFSSAWREHLARPHVGNKNHTHRDRLYDEITNFPANALVDEYDFAALIADAMKEGSALVELIKYRYHRSEDRFSILIYVDEAQTLANKAIEKVGHPTHNAYEVFREVLSDLLDVGVFTMFLSTNLYLHAMSSTREPRKSKRVRFSDADTTPIPYFEMPWTVLLDRRPLIAPGQMTLAEMCDVKFSSQFGRPLWRSLLRGGTLNANKILKHFALSRLTGCEEYKDKPHEAQPENLVIQARLAALSARLLLEFYQNEPAKDMEMRLVQSHMAWVYGISDSRQWLSTGYPSEPIVAEAAAHVMHRLHDKSAADVLAEHIQSYTIKAGEKGELIMRLLLTEAFDKASREMENWDGQIDRPVPLLNFLGALFGPEHLDGIKQSYADNRCGEQRTFAEAFKNAYVRFTHFARLEDDSLVNPRGTWIALTRAIAWQCNSEESLIDCIIPVAIGDGRLSPDCMTAILIQAKNRPKAIVAEIDESKLNGCRGFFPKTFDRRPYVTLMMELGVQPKRNQRNAHVQASPPHVRVETIPSTQYPTDTLLPHPRFPIIARGCSPRVYAVVKDKDSEAFTTILRGKNSPHVYSYPHRVTMDWMERMCKEGSASIEDSEEDDEGISIGSDMPPPEEPMDIDDNDLQPPSPSVTGPDLIPPAI</sequence>
<feature type="region of interest" description="Disordered" evidence="1">
    <location>
        <begin position="846"/>
        <end position="898"/>
    </location>
</feature>
<dbReference type="PANTHER" id="PTHR33266">
    <property type="entry name" value="CHROMOSOME 15, WHOLE GENOME SHOTGUN SEQUENCE"/>
    <property type="match status" value="1"/>
</dbReference>
<proteinExistence type="predicted"/>
<dbReference type="Proteomes" id="UP000194127">
    <property type="component" value="Unassembled WGS sequence"/>
</dbReference>
<organism evidence="2 3">
    <name type="scientific">Postia placenta MAD-698-R-SB12</name>
    <dbReference type="NCBI Taxonomy" id="670580"/>
    <lineage>
        <taxon>Eukaryota</taxon>
        <taxon>Fungi</taxon>
        <taxon>Dikarya</taxon>
        <taxon>Basidiomycota</taxon>
        <taxon>Agaricomycotina</taxon>
        <taxon>Agaricomycetes</taxon>
        <taxon>Polyporales</taxon>
        <taxon>Adustoporiaceae</taxon>
        <taxon>Rhodonia</taxon>
    </lineage>
</organism>
<protein>
    <submittedName>
        <fullName evidence="2">Uncharacterized protein</fullName>
    </submittedName>
</protein>
<evidence type="ECO:0000313" key="2">
    <source>
        <dbReference type="EMBL" id="OSX57177.1"/>
    </source>
</evidence>
<dbReference type="STRING" id="670580.A0A1X6ML82"/>
<dbReference type="OrthoDB" id="107110at2759"/>
<evidence type="ECO:0000256" key="1">
    <source>
        <dbReference type="SAM" id="MobiDB-lite"/>
    </source>
</evidence>
<accession>A0A1X6ML82</accession>
<reference evidence="2 3" key="1">
    <citation type="submission" date="2017-04" db="EMBL/GenBank/DDBJ databases">
        <title>Genome Sequence of the Model Brown-Rot Fungus Postia placenta SB12.</title>
        <authorList>
            <consortium name="DOE Joint Genome Institute"/>
            <person name="Gaskell J."/>
            <person name="Kersten P."/>
            <person name="Larrondo L.F."/>
            <person name="Canessa P."/>
            <person name="Martinez D."/>
            <person name="Hibbett D."/>
            <person name="Schmoll M."/>
            <person name="Kubicek C.P."/>
            <person name="Martinez A.T."/>
            <person name="Yadav J."/>
            <person name="Master E."/>
            <person name="Magnuson J.K."/>
            <person name="James T."/>
            <person name="Yaver D."/>
            <person name="Berka R."/>
            <person name="Labutti K."/>
            <person name="Lipzen A."/>
            <person name="Aerts A."/>
            <person name="Barry K."/>
            <person name="Henrissat B."/>
            <person name="Blanchette R."/>
            <person name="Grigoriev I."/>
            <person name="Cullen D."/>
        </authorList>
    </citation>
    <scope>NUCLEOTIDE SEQUENCE [LARGE SCALE GENOMIC DNA]</scope>
    <source>
        <strain evidence="2 3">MAD-698-R-SB12</strain>
    </source>
</reference>
<keyword evidence="3" id="KW-1185">Reference proteome</keyword>
<dbReference type="RefSeq" id="XP_024333971.1">
    <property type="nucleotide sequence ID" value="XM_024481442.1"/>
</dbReference>
<dbReference type="AlphaFoldDB" id="A0A1X6ML82"/>
<name>A0A1X6ML82_9APHY</name>
<evidence type="ECO:0000313" key="3">
    <source>
        <dbReference type="Proteomes" id="UP000194127"/>
    </source>
</evidence>
<dbReference type="GeneID" id="36326392"/>